<name>A0A4U5MKR0_STECR</name>
<reference evidence="2 3" key="1">
    <citation type="journal article" date="2015" name="Genome Biol.">
        <title>Comparative genomics of Steinernema reveals deeply conserved gene regulatory networks.</title>
        <authorList>
            <person name="Dillman A.R."/>
            <person name="Macchietto M."/>
            <person name="Porter C.F."/>
            <person name="Rogers A."/>
            <person name="Williams B."/>
            <person name="Antoshechkin I."/>
            <person name="Lee M.M."/>
            <person name="Goodwin Z."/>
            <person name="Lu X."/>
            <person name="Lewis E.E."/>
            <person name="Goodrich-Blair H."/>
            <person name="Stock S.P."/>
            <person name="Adams B.J."/>
            <person name="Sternberg P.W."/>
            <person name="Mortazavi A."/>
        </authorList>
    </citation>
    <scope>NUCLEOTIDE SEQUENCE [LARGE SCALE GENOMIC DNA]</scope>
    <source>
        <strain evidence="2 3">ALL</strain>
    </source>
</reference>
<protein>
    <submittedName>
        <fullName evidence="2">Uncharacterized protein</fullName>
    </submittedName>
</protein>
<dbReference type="Proteomes" id="UP000298663">
    <property type="component" value="Unassembled WGS sequence"/>
</dbReference>
<organism evidence="2 3">
    <name type="scientific">Steinernema carpocapsae</name>
    <name type="common">Entomopathogenic nematode</name>
    <dbReference type="NCBI Taxonomy" id="34508"/>
    <lineage>
        <taxon>Eukaryota</taxon>
        <taxon>Metazoa</taxon>
        <taxon>Ecdysozoa</taxon>
        <taxon>Nematoda</taxon>
        <taxon>Chromadorea</taxon>
        <taxon>Rhabditida</taxon>
        <taxon>Tylenchina</taxon>
        <taxon>Panagrolaimomorpha</taxon>
        <taxon>Strongyloidoidea</taxon>
        <taxon>Steinernematidae</taxon>
        <taxon>Steinernema</taxon>
    </lineage>
</organism>
<gene>
    <name evidence="2" type="ORF">L596_022075</name>
</gene>
<proteinExistence type="predicted"/>
<accession>A0A4U5MKR0</accession>
<evidence type="ECO:0000313" key="3">
    <source>
        <dbReference type="Proteomes" id="UP000298663"/>
    </source>
</evidence>
<reference evidence="2 3" key="2">
    <citation type="journal article" date="2019" name="G3 (Bethesda)">
        <title>Hybrid Assembly of the Genome of the Entomopathogenic Nematode Steinernema carpocapsae Identifies the X-Chromosome.</title>
        <authorList>
            <person name="Serra L."/>
            <person name="Macchietto M."/>
            <person name="Macias-Munoz A."/>
            <person name="McGill C.J."/>
            <person name="Rodriguez I.M."/>
            <person name="Rodriguez B."/>
            <person name="Murad R."/>
            <person name="Mortazavi A."/>
        </authorList>
    </citation>
    <scope>NUCLEOTIDE SEQUENCE [LARGE SCALE GENOMIC DNA]</scope>
    <source>
        <strain evidence="2 3">ALL</strain>
    </source>
</reference>
<keyword evidence="1" id="KW-0472">Membrane</keyword>
<keyword evidence="3" id="KW-1185">Reference proteome</keyword>
<keyword evidence="1" id="KW-0812">Transmembrane</keyword>
<dbReference type="AlphaFoldDB" id="A0A4U5MKR0"/>
<keyword evidence="1" id="KW-1133">Transmembrane helix</keyword>
<comment type="caution">
    <text evidence="2">The sequence shown here is derived from an EMBL/GenBank/DDBJ whole genome shotgun (WGS) entry which is preliminary data.</text>
</comment>
<feature type="transmembrane region" description="Helical" evidence="1">
    <location>
        <begin position="38"/>
        <end position="59"/>
    </location>
</feature>
<dbReference type="EMBL" id="AZBU02000007">
    <property type="protein sequence ID" value="TKR69997.1"/>
    <property type="molecule type" value="Genomic_DNA"/>
</dbReference>
<evidence type="ECO:0000313" key="2">
    <source>
        <dbReference type="EMBL" id="TKR69997.1"/>
    </source>
</evidence>
<evidence type="ECO:0000256" key="1">
    <source>
        <dbReference type="SAM" id="Phobius"/>
    </source>
</evidence>
<sequence length="87" mass="9286">MRNPQTAQKSSYPARVAEVVAGLIKAALLEVWQSSATALFIQMVTLAGLVAGVCLNSSLSPCCPAISRRQPRSLIAVAHEFERSITC</sequence>